<keyword evidence="2" id="KW-0804">Transcription</keyword>
<dbReference type="GO" id="GO:0031507">
    <property type="term" value="P:heterochromatin formation"/>
    <property type="evidence" value="ECO:0007669"/>
    <property type="project" value="TreeGrafter"/>
</dbReference>
<dbReference type="Proteomes" id="UP000176997">
    <property type="component" value="Unassembled WGS sequence"/>
</dbReference>
<dbReference type="GO" id="GO:0046976">
    <property type="term" value="F:histone H3K27 methyltransferase activity"/>
    <property type="evidence" value="ECO:0007669"/>
    <property type="project" value="TreeGrafter"/>
</dbReference>
<dbReference type="InterPro" id="IPR046341">
    <property type="entry name" value="SET_dom_sf"/>
</dbReference>
<sequence>MKNDPGEEHILVVRRSKAGLGLFTKEPIKRGAFVIEYTGKVLTRAEADEKGGKYLFDVNSRRVVDGTERINRARYINHSCRPNCEAEIKGGRILISAKRAILAGEELFYNYGKEYFNEFIKPYGCRCEKCAEKR</sequence>
<gene>
    <name evidence="4" type="ORF">A2675_01630</name>
</gene>
<dbReference type="EMBL" id="MHUS01000017">
    <property type="protein sequence ID" value="OHA80800.1"/>
    <property type="molecule type" value="Genomic_DNA"/>
</dbReference>
<reference evidence="4 5" key="1">
    <citation type="journal article" date="2016" name="Nat. Commun.">
        <title>Thousands of microbial genomes shed light on interconnected biogeochemical processes in an aquifer system.</title>
        <authorList>
            <person name="Anantharaman K."/>
            <person name="Brown C.T."/>
            <person name="Hug L.A."/>
            <person name="Sharon I."/>
            <person name="Castelle C.J."/>
            <person name="Probst A.J."/>
            <person name="Thomas B.C."/>
            <person name="Singh A."/>
            <person name="Wilkins M.J."/>
            <person name="Karaoz U."/>
            <person name="Brodie E.L."/>
            <person name="Williams K.H."/>
            <person name="Hubbard S.S."/>
            <person name="Banfield J.F."/>
        </authorList>
    </citation>
    <scope>NUCLEOTIDE SEQUENCE [LARGE SCALE GENOMIC DNA]</scope>
</reference>
<feature type="domain" description="SET" evidence="3">
    <location>
        <begin position="9"/>
        <end position="112"/>
    </location>
</feature>
<evidence type="ECO:0000313" key="4">
    <source>
        <dbReference type="EMBL" id="OHA80800.1"/>
    </source>
</evidence>
<dbReference type="InterPro" id="IPR045318">
    <property type="entry name" value="EZH1/2-like"/>
</dbReference>
<dbReference type="GO" id="GO:0003682">
    <property type="term" value="F:chromatin binding"/>
    <property type="evidence" value="ECO:0007669"/>
    <property type="project" value="TreeGrafter"/>
</dbReference>
<evidence type="ECO:0000256" key="2">
    <source>
        <dbReference type="ARBA" id="ARBA00023163"/>
    </source>
</evidence>
<dbReference type="SMART" id="SM00317">
    <property type="entry name" value="SET"/>
    <property type="match status" value="1"/>
</dbReference>
<keyword evidence="1" id="KW-0805">Transcription regulation</keyword>
<evidence type="ECO:0000259" key="3">
    <source>
        <dbReference type="PROSITE" id="PS50280"/>
    </source>
</evidence>
<dbReference type="AlphaFoldDB" id="A0A1G2S6S8"/>
<proteinExistence type="predicted"/>
<dbReference type="InterPro" id="IPR001214">
    <property type="entry name" value="SET_dom"/>
</dbReference>
<organism evidence="4 5">
    <name type="scientific">Candidatus Yonathbacteria bacterium RIFCSPHIGHO2_01_FULL_51_10</name>
    <dbReference type="NCBI Taxonomy" id="1802723"/>
    <lineage>
        <taxon>Bacteria</taxon>
        <taxon>Candidatus Yonathiibacteriota</taxon>
    </lineage>
</organism>
<dbReference type="Gene3D" id="2.170.270.10">
    <property type="entry name" value="SET domain"/>
    <property type="match status" value="1"/>
</dbReference>
<evidence type="ECO:0000256" key="1">
    <source>
        <dbReference type="ARBA" id="ARBA00023015"/>
    </source>
</evidence>
<accession>A0A1G2S6S8</accession>
<dbReference type="PANTHER" id="PTHR45747">
    <property type="entry name" value="HISTONE-LYSINE N-METHYLTRANSFERASE E(Z)"/>
    <property type="match status" value="1"/>
</dbReference>
<evidence type="ECO:0000313" key="5">
    <source>
        <dbReference type="Proteomes" id="UP000176997"/>
    </source>
</evidence>
<dbReference type="Pfam" id="PF00856">
    <property type="entry name" value="SET"/>
    <property type="match status" value="1"/>
</dbReference>
<dbReference type="PANTHER" id="PTHR45747:SF4">
    <property type="entry name" value="HISTONE-LYSINE N-METHYLTRANSFERASE E(Z)"/>
    <property type="match status" value="1"/>
</dbReference>
<dbReference type="STRING" id="1802723.A2675_01630"/>
<name>A0A1G2S6S8_9BACT</name>
<comment type="caution">
    <text evidence="4">The sequence shown here is derived from an EMBL/GenBank/DDBJ whole genome shotgun (WGS) entry which is preliminary data.</text>
</comment>
<dbReference type="PROSITE" id="PS50280">
    <property type="entry name" value="SET"/>
    <property type="match status" value="1"/>
</dbReference>
<dbReference type="SUPFAM" id="SSF82199">
    <property type="entry name" value="SET domain"/>
    <property type="match status" value="1"/>
</dbReference>
<protein>
    <recommendedName>
        <fullName evidence="3">SET domain-containing protein</fullName>
    </recommendedName>
</protein>